<dbReference type="KEGG" id="pprt:ET464_10380"/>
<dbReference type="InterPro" id="IPR041881">
    <property type="entry name" value="PqqD_sf"/>
</dbReference>
<accession>A0A4P6EUW1</accession>
<dbReference type="InterPro" id="IPR008792">
    <property type="entry name" value="PQQD"/>
</dbReference>
<dbReference type="EMBL" id="CP035492">
    <property type="protein sequence ID" value="QAY66754.1"/>
    <property type="molecule type" value="Genomic_DNA"/>
</dbReference>
<dbReference type="Gene3D" id="1.10.10.1150">
    <property type="entry name" value="Coenzyme PQQ synthesis protein D (PqqD)"/>
    <property type="match status" value="1"/>
</dbReference>
<sequence length="97" mass="10640">MSTLSFSEQEIIVQSQGFLASDMNGEKVMLSIDNGKYYNLGAVGGRIWELVAVPSTIETIVTHLVAEYEIGFEECRQQVSVFLQQLLGEGLVQVQAG</sequence>
<dbReference type="Proteomes" id="UP000293568">
    <property type="component" value="Chromosome"/>
</dbReference>
<protein>
    <submittedName>
        <fullName evidence="1">Lasso peptide biosynthesis PqqD family chaperone</fullName>
    </submittedName>
</protein>
<proteinExistence type="predicted"/>
<evidence type="ECO:0000313" key="1">
    <source>
        <dbReference type="EMBL" id="QAY66754.1"/>
    </source>
</evidence>
<name>A0A4P6EUW1_9BACL</name>
<dbReference type="NCBIfam" id="NF033536">
    <property type="entry name" value="lasso_PqqD_Bac"/>
    <property type="match status" value="1"/>
</dbReference>
<dbReference type="RefSeq" id="WP_129440650.1">
    <property type="nucleotide sequence ID" value="NZ_CP035492.1"/>
</dbReference>
<evidence type="ECO:0000313" key="2">
    <source>
        <dbReference type="Proteomes" id="UP000293568"/>
    </source>
</evidence>
<dbReference type="Pfam" id="PF05402">
    <property type="entry name" value="PqqD"/>
    <property type="match status" value="1"/>
</dbReference>
<keyword evidence="2" id="KW-1185">Reference proteome</keyword>
<reference evidence="1 2" key="1">
    <citation type="submission" date="2019-01" db="EMBL/GenBank/DDBJ databases">
        <title>Genome sequencing of strain FW100M-2.</title>
        <authorList>
            <person name="Heo J."/>
            <person name="Kim S.-J."/>
            <person name="Kim J.-S."/>
            <person name="Hong S.-B."/>
            <person name="Kwon S.-W."/>
        </authorList>
    </citation>
    <scope>NUCLEOTIDE SEQUENCE [LARGE SCALE GENOMIC DNA]</scope>
    <source>
        <strain evidence="1 2">FW100M-2</strain>
    </source>
</reference>
<organism evidence="1 2">
    <name type="scientific">Paenibacillus protaetiae</name>
    <dbReference type="NCBI Taxonomy" id="2509456"/>
    <lineage>
        <taxon>Bacteria</taxon>
        <taxon>Bacillati</taxon>
        <taxon>Bacillota</taxon>
        <taxon>Bacilli</taxon>
        <taxon>Bacillales</taxon>
        <taxon>Paenibacillaceae</taxon>
        <taxon>Paenibacillus</taxon>
    </lineage>
</organism>
<dbReference type="AlphaFoldDB" id="A0A4P6EUW1"/>
<gene>
    <name evidence="1" type="ORF">ET464_10380</name>
</gene>
<dbReference type="OrthoDB" id="1495225at2"/>